<reference evidence="1" key="1">
    <citation type="submission" date="2020-05" db="EMBL/GenBank/DDBJ databases">
        <title>Mycena genomes resolve the evolution of fungal bioluminescence.</title>
        <authorList>
            <person name="Tsai I.J."/>
        </authorList>
    </citation>
    <scope>NUCLEOTIDE SEQUENCE</scope>
    <source>
        <strain evidence="1">110903Hualien_Pintung</strain>
    </source>
</reference>
<evidence type="ECO:0000313" key="1">
    <source>
        <dbReference type="EMBL" id="KAF7310405.1"/>
    </source>
</evidence>
<dbReference type="InterPro" id="IPR032675">
    <property type="entry name" value="LRR_dom_sf"/>
</dbReference>
<gene>
    <name evidence="1" type="ORF">HMN09_00582500</name>
</gene>
<sequence>MASMFVKYEGLRGSTRPANAPRSFPFFGKDRAVGARLPDPLHGPDTGLRTLELTEIELGERTLNAIASCGSLRSLRVVLLNPVASFSGERLPLKIPTPSQITSLSIRVNHYLTLHLIQFLHAGNLQDLTLHALSPDMNEDPWSHFIDGSFSSLKYADIFVQPCDVSTALTSFGAMPNLERFKIRVPSFATYELDNVLFHVGTLAREQGFFRRLVDLTCPPGLLPVLVGEANLTRLEIALGTKLFEALQRVRTISPAISSLVLTVHARLEPLARTDLREVFYKFPGVSNLRLQYCYYFHHFGENNLQEVIDEGQTFFSELVAQRDSLPASLTHLSVDWSLRIVGLKKRISEASLPPMFTNPRQILDALLSRCPRLERVWMNGTTSLFVWTRSASDGHEEWHEFSSFDAVSTYIEENGTEQM</sequence>
<dbReference type="EMBL" id="JACAZE010000007">
    <property type="protein sequence ID" value="KAF7310405.1"/>
    <property type="molecule type" value="Genomic_DNA"/>
</dbReference>
<comment type="caution">
    <text evidence="1">The sequence shown here is derived from an EMBL/GenBank/DDBJ whole genome shotgun (WGS) entry which is preliminary data.</text>
</comment>
<organism evidence="1 2">
    <name type="scientific">Mycena chlorophos</name>
    <name type="common">Agaric fungus</name>
    <name type="synonym">Agaricus chlorophos</name>
    <dbReference type="NCBI Taxonomy" id="658473"/>
    <lineage>
        <taxon>Eukaryota</taxon>
        <taxon>Fungi</taxon>
        <taxon>Dikarya</taxon>
        <taxon>Basidiomycota</taxon>
        <taxon>Agaricomycotina</taxon>
        <taxon>Agaricomycetes</taxon>
        <taxon>Agaricomycetidae</taxon>
        <taxon>Agaricales</taxon>
        <taxon>Marasmiineae</taxon>
        <taxon>Mycenaceae</taxon>
        <taxon>Mycena</taxon>
    </lineage>
</organism>
<accession>A0A8H6T6N4</accession>
<evidence type="ECO:0008006" key="3">
    <source>
        <dbReference type="Google" id="ProtNLM"/>
    </source>
</evidence>
<evidence type="ECO:0000313" key="2">
    <source>
        <dbReference type="Proteomes" id="UP000613580"/>
    </source>
</evidence>
<dbReference type="Proteomes" id="UP000613580">
    <property type="component" value="Unassembled WGS sequence"/>
</dbReference>
<keyword evidence="2" id="KW-1185">Reference proteome</keyword>
<dbReference type="AlphaFoldDB" id="A0A8H6T6N4"/>
<protein>
    <recommendedName>
        <fullName evidence="3">F-box domain-containing protein</fullName>
    </recommendedName>
</protein>
<dbReference type="Gene3D" id="3.80.10.10">
    <property type="entry name" value="Ribonuclease Inhibitor"/>
    <property type="match status" value="1"/>
</dbReference>
<name>A0A8H6T6N4_MYCCL</name>
<dbReference type="SUPFAM" id="SSF52047">
    <property type="entry name" value="RNI-like"/>
    <property type="match status" value="1"/>
</dbReference>
<proteinExistence type="predicted"/>
<dbReference type="OrthoDB" id="2863717at2759"/>